<name>A0A0H3ZK16_VIBSP</name>
<organism evidence="1">
    <name type="scientific">Vibrio splendidus</name>
    <dbReference type="NCBI Taxonomy" id="29497"/>
    <lineage>
        <taxon>Bacteria</taxon>
        <taxon>Pseudomonadati</taxon>
        <taxon>Pseudomonadota</taxon>
        <taxon>Gammaproteobacteria</taxon>
        <taxon>Vibrionales</taxon>
        <taxon>Vibrionaceae</taxon>
        <taxon>Vibrio</taxon>
    </lineage>
</organism>
<accession>A0A0H3ZK16</accession>
<reference evidence="1" key="1">
    <citation type="journal article" date="2015" name="MBio">
        <title>Eco-Evolutionary Dynamics of Episomes among Ecologically Cohesive Bacterial Populations.</title>
        <authorList>
            <person name="Xue H."/>
            <person name="Cordero O.X."/>
            <person name="Camas F.M."/>
            <person name="Trimble W."/>
            <person name="Meyer F."/>
            <person name="Guglielmini J."/>
            <person name="Rocha E.P."/>
            <person name="Polz M.F."/>
        </authorList>
    </citation>
    <scope>NUCLEOTIDE SEQUENCE</scope>
    <source>
        <strain evidence="1">FF_24</strain>
    </source>
</reference>
<protein>
    <submittedName>
        <fullName evidence="1">Uncharacterized protein</fullName>
    </submittedName>
</protein>
<evidence type="ECO:0000313" key="1">
    <source>
        <dbReference type="EMBL" id="AKN36250.1"/>
    </source>
</evidence>
<dbReference type="AlphaFoldDB" id="A0A0H3ZK16"/>
<proteinExistence type="predicted"/>
<dbReference type="EMBL" id="KP795480">
    <property type="protein sequence ID" value="AKN36250.1"/>
    <property type="molecule type" value="Genomic_DNA"/>
</dbReference>
<sequence>MGRHVIERVELETGENLPPTVNQKILEGSYSTKLTIRCNGTRVRVEGNPSRWQRMDNLFGLQTLDECVAIYNHILASYNLPPFT</sequence>